<feature type="domain" description="C2H2-type" evidence="7">
    <location>
        <begin position="334"/>
        <end position="361"/>
    </location>
</feature>
<dbReference type="PROSITE" id="PS00028">
    <property type="entry name" value="ZINC_FINGER_C2H2_1"/>
    <property type="match status" value="9"/>
</dbReference>
<gene>
    <name evidence="8" type="ORF">Fcan01_23991</name>
</gene>
<proteinExistence type="predicted"/>
<accession>A0A226D8P9</accession>
<dbReference type="PROSITE" id="PS50157">
    <property type="entry name" value="ZINC_FINGER_C2H2_2"/>
    <property type="match status" value="9"/>
</dbReference>
<evidence type="ECO:0000259" key="7">
    <source>
        <dbReference type="PROSITE" id="PS50157"/>
    </source>
</evidence>
<protein>
    <submittedName>
        <fullName evidence="8">Zinc finger protein 91</fullName>
    </submittedName>
</protein>
<reference evidence="8 9" key="1">
    <citation type="submission" date="2015-12" db="EMBL/GenBank/DDBJ databases">
        <title>The genome of Folsomia candida.</title>
        <authorList>
            <person name="Faddeeva A."/>
            <person name="Derks M.F."/>
            <person name="Anvar Y."/>
            <person name="Smit S."/>
            <person name="Van Straalen N."/>
            <person name="Roelofs D."/>
        </authorList>
    </citation>
    <scope>NUCLEOTIDE SEQUENCE [LARGE SCALE GENOMIC DNA]</scope>
    <source>
        <strain evidence="8 9">VU population</strain>
        <tissue evidence="8">Whole body</tissue>
    </source>
</reference>
<dbReference type="SUPFAM" id="SSF57667">
    <property type="entry name" value="beta-beta-alpha zinc fingers"/>
    <property type="match status" value="3"/>
</dbReference>
<feature type="domain" description="C2H2-type" evidence="7">
    <location>
        <begin position="142"/>
        <end position="170"/>
    </location>
</feature>
<dbReference type="PANTHER" id="PTHR24408:SF58">
    <property type="entry name" value="TRANSCRIPTION FACTOR (TFIIIA), PUTATIVE (AFU_ORTHOLOGUE AFUA_1G05150)-RELATED"/>
    <property type="match status" value="1"/>
</dbReference>
<dbReference type="InterPro" id="IPR013087">
    <property type="entry name" value="Znf_C2H2_type"/>
</dbReference>
<name>A0A226D8P9_FOLCA</name>
<feature type="domain" description="C2H2-type" evidence="7">
    <location>
        <begin position="773"/>
        <end position="801"/>
    </location>
</feature>
<dbReference type="InterPro" id="IPR036236">
    <property type="entry name" value="Znf_C2H2_sf"/>
</dbReference>
<feature type="domain" description="C2H2-type" evidence="7">
    <location>
        <begin position="416"/>
        <end position="443"/>
    </location>
</feature>
<evidence type="ECO:0000256" key="4">
    <source>
        <dbReference type="ARBA" id="ARBA00022833"/>
    </source>
</evidence>
<feature type="domain" description="C2H2-type" evidence="7">
    <location>
        <begin position="253"/>
        <end position="280"/>
    </location>
</feature>
<evidence type="ECO:0000256" key="2">
    <source>
        <dbReference type="ARBA" id="ARBA00022737"/>
    </source>
</evidence>
<dbReference type="OrthoDB" id="6599616at2759"/>
<dbReference type="GO" id="GO:0008270">
    <property type="term" value="F:zinc ion binding"/>
    <property type="evidence" value="ECO:0007669"/>
    <property type="project" value="UniProtKB-KW"/>
</dbReference>
<feature type="compositionally biased region" description="Acidic residues" evidence="6">
    <location>
        <begin position="870"/>
        <end position="880"/>
    </location>
</feature>
<organism evidence="8 9">
    <name type="scientific">Folsomia candida</name>
    <name type="common">Springtail</name>
    <dbReference type="NCBI Taxonomy" id="158441"/>
    <lineage>
        <taxon>Eukaryota</taxon>
        <taxon>Metazoa</taxon>
        <taxon>Ecdysozoa</taxon>
        <taxon>Arthropoda</taxon>
        <taxon>Hexapoda</taxon>
        <taxon>Collembola</taxon>
        <taxon>Entomobryomorpha</taxon>
        <taxon>Isotomoidea</taxon>
        <taxon>Isotomidae</taxon>
        <taxon>Proisotominae</taxon>
        <taxon>Folsomia</taxon>
    </lineage>
</organism>
<dbReference type="GO" id="GO:0043565">
    <property type="term" value="F:sequence-specific DNA binding"/>
    <property type="evidence" value="ECO:0007669"/>
    <property type="project" value="TreeGrafter"/>
</dbReference>
<feature type="domain" description="C2H2-type" evidence="7">
    <location>
        <begin position="555"/>
        <end position="585"/>
    </location>
</feature>
<keyword evidence="9" id="KW-1185">Reference proteome</keyword>
<evidence type="ECO:0000313" key="8">
    <source>
        <dbReference type="EMBL" id="OXA41127.1"/>
    </source>
</evidence>
<feature type="domain" description="C2H2-type" evidence="7">
    <location>
        <begin position="743"/>
        <end position="770"/>
    </location>
</feature>
<keyword evidence="3 5" id="KW-0863">Zinc-finger</keyword>
<dbReference type="Pfam" id="PF00096">
    <property type="entry name" value="zf-C2H2"/>
    <property type="match status" value="1"/>
</dbReference>
<evidence type="ECO:0000313" key="9">
    <source>
        <dbReference type="Proteomes" id="UP000198287"/>
    </source>
</evidence>
<dbReference type="EMBL" id="LNIX01000030">
    <property type="protein sequence ID" value="OXA41127.1"/>
    <property type="molecule type" value="Genomic_DNA"/>
</dbReference>
<keyword evidence="2" id="KW-0677">Repeat</keyword>
<feature type="region of interest" description="Disordered" evidence="6">
    <location>
        <begin position="797"/>
        <end position="958"/>
    </location>
</feature>
<keyword evidence="4" id="KW-0862">Zinc</keyword>
<dbReference type="GO" id="GO:0005634">
    <property type="term" value="C:nucleus"/>
    <property type="evidence" value="ECO:0007669"/>
    <property type="project" value="TreeGrafter"/>
</dbReference>
<evidence type="ECO:0000256" key="1">
    <source>
        <dbReference type="ARBA" id="ARBA00022723"/>
    </source>
</evidence>
<dbReference type="PANTHER" id="PTHR24408">
    <property type="entry name" value="ZINC FINGER PROTEIN"/>
    <property type="match status" value="1"/>
</dbReference>
<evidence type="ECO:0000256" key="6">
    <source>
        <dbReference type="SAM" id="MobiDB-lite"/>
    </source>
</evidence>
<feature type="compositionally biased region" description="Low complexity" evidence="6">
    <location>
        <begin position="829"/>
        <end position="841"/>
    </location>
</feature>
<dbReference type="Gene3D" id="3.30.160.60">
    <property type="entry name" value="Classic Zinc Finger"/>
    <property type="match status" value="6"/>
</dbReference>
<dbReference type="SMART" id="SM00355">
    <property type="entry name" value="ZnF_C2H2"/>
    <property type="match status" value="15"/>
</dbReference>
<dbReference type="Pfam" id="PF13912">
    <property type="entry name" value="zf-C2H2_6"/>
    <property type="match status" value="1"/>
</dbReference>
<sequence length="958" mass="109765">MLEKRRNTIPEILGPLVDTPDGRKMYENYEIALEDGIYTCLTCGFVTGAHYKENWRRLQVIKVHVKAKHLNAYRCHLCEKNFTTHKCHQHHLQRMHPPEITLLRLCDLCGKSVSNLPAHLWHHKSPAEQREVIQSGKGFAILTCDKCGKEFKGFDKLAAHQTIGYRCKRSDLPRPLDSGSNRTLPCPTCRKPVFLSNITQHEWTHKSAEEKEESVRLGTAPMVPCRICGKFVPHTGFKKHLETHKQPEERTSFRCEWDGCSRQFSGEEFLIRHTKIDHEGVAISIGRKDRKVGEAGSFQCPYPSCSSRFFTTHPNLQDHIRRLHKFKIRAERPIKCDICQARFLINNDLTKHLKNHRPRADFILTCPHCPMLFACPHILRRHLTAEHGVPRVTTAERCRRYNERRKTQAPPGAQPFTCDICHVSYPIKTGLTHHLKNHRPRDDYTLTCSHCPALFATSKGLRCHLTKEHAVPKESNSTRQKIYHALRKQARGEKAVVKGDKVLQKHITKMHSLGRLTTHICDLCGKTVSNISAHLWGHKTPEEKEAAIQSGKGFLSCDKCGKEFSGQDRLAAHLTQGNRCKGNKDYAESDTSNPSYRKIPYRICARPVTVYGHAQHEWTHKNEAEKEESIRLGTSPKVRCEICKIHVFHNAYKAHFETHKKPEEMAQFRCEWAGCGRKFGRKYYLNLHVKTMHPPSDESGESSSAGLRCPEPSCSSLRFTSQPNLKSHIARRHENKVRAERPLKCDICRTGFVVRIDMTRHKRNHLPPEEYTLPCPHCPILFAKPNLLRRHLTMDHSAPKENRWASSEQSHIGRKKNQGVQKRLANGESRPAQSRPSSSRVTRSRTKIEHIPDDEVEIKQEDCTIRDVLSSEEDDDDVEEANNYGTKDEIKSEDEDCDLNNRANFSPFSDVKSEHESDSDMDAEGEHIGFKMLAFDGNNSYSSDEDDAGEDPLKLECE</sequence>
<evidence type="ECO:0000256" key="5">
    <source>
        <dbReference type="PROSITE-ProRule" id="PRU00042"/>
    </source>
</evidence>
<dbReference type="GO" id="GO:0000981">
    <property type="term" value="F:DNA-binding transcription factor activity, RNA polymerase II-specific"/>
    <property type="evidence" value="ECO:0007669"/>
    <property type="project" value="TreeGrafter"/>
</dbReference>
<feature type="compositionally biased region" description="Basic and acidic residues" evidence="6">
    <location>
        <begin position="911"/>
        <end position="929"/>
    </location>
</feature>
<feature type="domain" description="C2H2-type" evidence="7">
    <location>
        <begin position="73"/>
        <end position="101"/>
    </location>
</feature>
<evidence type="ECO:0000256" key="3">
    <source>
        <dbReference type="ARBA" id="ARBA00022771"/>
    </source>
</evidence>
<dbReference type="AlphaFoldDB" id="A0A226D8P9"/>
<feature type="domain" description="C2H2-type" evidence="7">
    <location>
        <begin position="668"/>
        <end position="698"/>
    </location>
</feature>
<comment type="caution">
    <text evidence="8">The sequence shown here is derived from an EMBL/GenBank/DDBJ whole genome shotgun (WGS) entry which is preliminary data.</text>
</comment>
<dbReference type="Proteomes" id="UP000198287">
    <property type="component" value="Unassembled WGS sequence"/>
</dbReference>
<keyword evidence="1" id="KW-0479">Metal-binding</keyword>
<feature type="compositionally biased region" description="Basic and acidic residues" evidence="6">
    <location>
        <begin position="846"/>
        <end position="865"/>
    </location>
</feature>